<dbReference type="Proteomes" id="UP000477311">
    <property type="component" value="Unassembled WGS sequence"/>
</dbReference>
<proteinExistence type="predicted"/>
<evidence type="ECO:0000313" key="3">
    <source>
        <dbReference type="Proteomes" id="UP000477311"/>
    </source>
</evidence>
<sequence length="165" mass="17613">MVAQHGPQLCLSQEGGPTGYGFGGGIVNDSPEITTPRNPSLSLNADALTLWHDRLLVTTEQGMPNRPGGIAMSQLPPQAGSLLAWHTQAEHWTFLWAPAEDGILETAPTPQAPGGPAEIRAREEFTAEASQPVRFFRLRAKAGGPNTPGRNRPDLLPARVSPRPA</sequence>
<comment type="caution">
    <text evidence="2">The sequence shown here is derived from an EMBL/GenBank/DDBJ whole genome shotgun (WGS) entry which is preliminary data.</text>
</comment>
<protein>
    <submittedName>
        <fullName evidence="2">Uncharacterized protein</fullName>
    </submittedName>
</protein>
<keyword evidence="3" id="KW-1185">Reference proteome</keyword>
<evidence type="ECO:0000313" key="2">
    <source>
        <dbReference type="EMBL" id="NGO40566.1"/>
    </source>
</evidence>
<reference evidence="2 3" key="1">
    <citation type="submission" date="2020-02" db="EMBL/GenBank/DDBJ databases">
        <title>Draft genome sequence of Limisphaera ngatamarikiensis NGM72.4T, a thermophilic Verrucomicrobia grouped in subdivision 3.</title>
        <authorList>
            <person name="Carere C.R."/>
            <person name="Steen J."/>
            <person name="Hugenholtz P."/>
            <person name="Stott M.B."/>
        </authorList>
    </citation>
    <scope>NUCLEOTIDE SEQUENCE [LARGE SCALE GENOMIC DNA]</scope>
    <source>
        <strain evidence="2 3">NGM72.4</strain>
    </source>
</reference>
<evidence type="ECO:0000256" key="1">
    <source>
        <dbReference type="SAM" id="MobiDB-lite"/>
    </source>
</evidence>
<gene>
    <name evidence="2" type="ORF">G4L39_14350</name>
</gene>
<dbReference type="EMBL" id="JAAKYA010000096">
    <property type="protein sequence ID" value="NGO40566.1"/>
    <property type="molecule type" value="Genomic_DNA"/>
</dbReference>
<organism evidence="2 3">
    <name type="scientific">Limisphaera ngatamarikiensis</name>
    <dbReference type="NCBI Taxonomy" id="1324935"/>
    <lineage>
        <taxon>Bacteria</taxon>
        <taxon>Pseudomonadati</taxon>
        <taxon>Verrucomicrobiota</taxon>
        <taxon>Verrucomicrobiia</taxon>
        <taxon>Limisphaerales</taxon>
        <taxon>Limisphaeraceae</taxon>
        <taxon>Limisphaera</taxon>
    </lineage>
</organism>
<dbReference type="RefSeq" id="WP_165109284.1">
    <property type="nucleotide sequence ID" value="NZ_JAAKYA010000096.1"/>
</dbReference>
<feature type="region of interest" description="Disordered" evidence="1">
    <location>
        <begin position="139"/>
        <end position="165"/>
    </location>
</feature>
<accession>A0A6M1RLC6</accession>
<name>A0A6M1RLC6_9BACT</name>
<dbReference type="AlphaFoldDB" id="A0A6M1RLC6"/>